<dbReference type="InterPro" id="IPR043502">
    <property type="entry name" value="DNA/RNA_pol_sf"/>
</dbReference>
<dbReference type="Pfam" id="PF00817">
    <property type="entry name" value="IMS"/>
    <property type="match status" value="1"/>
</dbReference>
<dbReference type="PANTHER" id="PTHR35369:SF2">
    <property type="entry name" value="BLR3025 PROTEIN"/>
    <property type="match status" value="1"/>
</dbReference>
<feature type="domain" description="UmuC" evidence="3">
    <location>
        <begin position="63"/>
        <end position="175"/>
    </location>
</feature>
<protein>
    <submittedName>
        <fullName evidence="4">DNA polymerase Y family protein</fullName>
    </submittedName>
</protein>
<dbReference type="OrthoDB" id="9788640at2"/>
<dbReference type="CDD" id="cd03468">
    <property type="entry name" value="PolY_like"/>
    <property type="match status" value="1"/>
</dbReference>
<dbReference type="PANTHER" id="PTHR35369">
    <property type="entry name" value="BLR3025 PROTEIN-RELATED"/>
    <property type="match status" value="1"/>
</dbReference>
<dbReference type="GO" id="GO:0006281">
    <property type="term" value="P:DNA repair"/>
    <property type="evidence" value="ECO:0007669"/>
    <property type="project" value="InterPro"/>
</dbReference>
<keyword evidence="5" id="KW-1185">Reference proteome</keyword>
<accession>A0A4R5QGL6</accession>
<sequence length="528" mass="57034">MRRRACGPPRLGQDSLLPATPEPDAGPAGEPAISRRIAALHLPWLPVERLCLTGFAAIWTTEGSRRALVAVSPAAAAAGLHPGQALADAQAILPELALHPHVPEADAAWLRRLAHWARCITPLPALDPPDGLLLDITGIAHLHGGEEALRRALVARFARAGVTVQAAIAGTADCAAGLARAGVGIVVPPGEAAIAVAPLPLQALRLPPASIAALHRLGLRRVGDLLRQPRGPLAKRFGLALLATLDAATGLRPRPLRPLRPPPDFLAARDFLEPVVTREAIDATLVVLLPELCRQLQEAGQGARRFLLHAFRVDGVVQLAVIGTGLPARDPRHIARLFREKLEGLEPGFGFERLALEARACAPLTAAQAALPGEGGASADTRRQSLAELLDRLTQRVEVWRLAPRASHWPERAIFRVGPFESVLPPPGWPGSGPRPVRLLRRPVRLSAVALLPDAPPSLLRLGRASWRVLRAEGPERIAPEWWRDRPGRPFRDYYRVQLVTGARLWVCRSGIAVPGEETQWWLHGRFE</sequence>
<evidence type="ECO:0000256" key="1">
    <source>
        <dbReference type="ARBA" id="ARBA00022763"/>
    </source>
</evidence>
<evidence type="ECO:0000256" key="2">
    <source>
        <dbReference type="SAM" id="MobiDB-lite"/>
    </source>
</evidence>
<dbReference type="EMBL" id="SMSJ01000016">
    <property type="protein sequence ID" value="TDH61878.1"/>
    <property type="molecule type" value="Genomic_DNA"/>
</dbReference>
<dbReference type="InterPro" id="IPR050356">
    <property type="entry name" value="SulA_CellDiv_inhibitor"/>
</dbReference>
<evidence type="ECO:0000259" key="3">
    <source>
        <dbReference type="Pfam" id="PF00817"/>
    </source>
</evidence>
<dbReference type="SUPFAM" id="SSF56672">
    <property type="entry name" value="DNA/RNA polymerases"/>
    <property type="match status" value="1"/>
</dbReference>
<dbReference type="InterPro" id="IPR001126">
    <property type="entry name" value="UmuC"/>
</dbReference>
<organism evidence="4 5">
    <name type="scientific">Dankookia rubra</name>
    <dbReference type="NCBI Taxonomy" id="1442381"/>
    <lineage>
        <taxon>Bacteria</taxon>
        <taxon>Pseudomonadati</taxon>
        <taxon>Pseudomonadota</taxon>
        <taxon>Alphaproteobacteria</taxon>
        <taxon>Acetobacterales</taxon>
        <taxon>Roseomonadaceae</taxon>
        <taxon>Dankookia</taxon>
    </lineage>
</organism>
<proteinExistence type="predicted"/>
<name>A0A4R5QGL6_9PROT</name>
<feature type="region of interest" description="Disordered" evidence="2">
    <location>
        <begin position="1"/>
        <end position="30"/>
    </location>
</feature>
<dbReference type="RefSeq" id="WP_133289248.1">
    <property type="nucleotide sequence ID" value="NZ_SMSJ01000016.1"/>
</dbReference>
<dbReference type="AlphaFoldDB" id="A0A4R5QGL6"/>
<reference evidence="4 5" key="1">
    <citation type="journal article" date="2016" name="J. Microbiol.">
        <title>Dankookia rubra gen. nov., sp. nov., an alphaproteobacterium isolated from sediment of a shallow stream.</title>
        <authorList>
            <person name="Kim W.H."/>
            <person name="Kim D.H."/>
            <person name="Kang K."/>
            <person name="Ahn T.Y."/>
        </authorList>
    </citation>
    <scope>NUCLEOTIDE SEQUENCE [LARGE SCALE GENOMIC DNA]</scope>
    <source>
        <strain evidence="4 5">JCM30602</strain>
    </source>
</reference>
<feature type="compositionally biased region" description="Low complexity" evidence="2">
    <location>
        <begin position="18"/>
        <end position="30"/>
    </location>
</feature>
<gene>
    <name evidence="4" type="ORF">E2C06_14105</name>
</gene>
<keyword evidence="1" id="KW-0227">DNA damage</keyword>
<comment type="caution">
    <text evidence="4">The sequence shown here is derived from an EMBL/GenBank/DDBJ whole genome shotgun (WGS) entry which is preliminary data.</text>
</comment>
<evidence type="ECO:0000313" key="4">
    <source>
        <dbReference type="EMBL" id="TDH61878.1"/>
    </source>
</evidence>
<evidence type="ECO:0000313" key="5">
    <source>
        <dbReference type="Proteomes" id="UP000295096"/>
    </source>
</evidence>
<dbReference type="Proteomes" id="UP000295096">
    <property type="component" value="Unassembled WGS sequence"/>
</dbReference>